<keyword evidence="2" id="KW-0808">Transferase</keyword>
<dbReference type="InterPro" id="IPR008278">
    <property type="entry name" value="4-PPantetheinyl_Trfase_dom"/>
</dbReference>
<organism evidence="5 6">
    <name type="scientific">Streptomyces gibsoniae</name>
    <dbReference type="NCBI Taxonomy" id="3075529"/>
    <lineage>
        <taxon>Bacteria</taxon>
        <taxon>Bacillati</taxon>
        <taxon>Actinomycetota</taxon>
        <taxon>Actinomycetes</taxon>
        <taxon>Kitasatosporales</taxon>
        <taxon>Streptomycetaceae</taxon>
        <taxon>Streptomyces</taxon>
    </lineage>
</organism>
<name>A0ABU2U2U9_9ACTN</name>
<evidence type="ECO:0000256" key="3">
    <source>
        <dbReference type="SAM" id="MobiDB-lite"/>
    </source>
</evidence>
<comment type="caution">
    <text evidence="5">The sequence shown here is derived from an EMBL/GenBank/DDBJ whole genome shotgun (WGS) entry which is preliminary data.</text>
</comment>
<dbReference type="RefSeq" id="WP_311698906.1">
    <property type="nucleotide sequence ID" value="NZ_JAVREY010000053.1"/>
</dbReference>
<dbReference type="EMBL" id="JAVREY010000053">
    <property type="protein sequence ID" value="MDT0467445.1"/>
    <property type="molecule type" value="Genomic_DNA"/>
</dbReference>
<evidence type="ECO:0000259" key="4">
    <source>
        <dbReference type="Pfam" id="PF01648"/>
    </source>
</evidence>
<proteinExistence type="inferred from homology"/>
<dbReference type="InterPro" id="IPR037143">
    <property type="entry name" value="4-PPantetheinyl_Trfase_dom_sf"/>
</dbReference>
<dbReference type="Gene3D" id="3.90.470.20">
    <property type="entry name" value="4'-phosphopantetheinyl transferase domain"/>
    <property type="match status" value="1"/>
</dbReference>
<evidence type="ECO:0000256" key="2">
    <source>
        <dbReference type="ARBA" id="ARBA00022679"/>
    </source>
</evidence>
<sequence>MTTGRPTYDDTAIGRRTYDGTAPGHPVHDDTATGTRPTEPCVEGWLVDLRAAEHAWDDEVRRGELSAEEVRRAERFRSPAAAVTYVRARSTVRRVLARRLGEHPATVRIAAAPGGRPALPDHPLWHVSWSRSAEVLLVAVRRGAPVGVDVEVMRPVPSPAKVLRTVYPHTPVLADLGEPEAFFSAWTLLEAAVKATGRGLARGGRDVRLYRPPGARRCALAGIRDAGTAPWCGRTDQFELPSAGRGAPSPWVMTAVVTRGRTAPDVRLNTWRLPETEPPPDTAPGAGVPCAERAPTVPYEPNTTGPQGHFTDPARNDKNGRR</sequence>
<accession>A0ABU2U2U9</accession>
<feature type="domain" description="4'-phosphopantetheinyl transferase" evidence="4">
    <location>
        <begin position="145"/>
        <end position="215"/>
    </location>
</feature>
<reference evidence="6" key="1">
    <citation type="submission" date="2023-07" db="EMBL/GenBank/DDBJ databases">
        <title>30 novel species of actinomycetes from the DSMZ collection.</title>
        <authorList>
            <person name="Nouioui I."/>
        </authorList>
    </citation>
    <scope>NUCLEOTIDE SEQUENCE [LARGE SCALE GENOMIC DNA]</scope>
    <source>
        <strain evidence="6">DSM 41699</strain>
    </source>
</reference>
<comment type="similarity">
    <text evidence="1">Belongs to the P-Pant transferase superfamily. Gsp/Sfp/HetI/AcpT family.</text>
</comment>
<feature type="region of interest" description="Disordered" evidence="3">
    <location>
        <begin position="270"/>
        <end position="322"/>
    </location>
</feature>
<feature type="region of interest" description="Disordered" evidence="3">
    <location>
        <begin position="1"/>
        <end position="38"/>
    </location>
</feature>
<dbReference type="PANTHER" id="PTHR12215">
    <property type="entry name" value="PHOSPHOPANTETHEINE TRANSFERASE"/>
    <property type="match status" value="1"/>
</dbReference>
<keyword evidence="6" id="KW-1185">Reference proteome</keyword>
<dbReference type="SUPFAM" id="SSF56214">
    <property type="entry name" value="4'-phosphopantetheinyl transferase"/>
    <property type="match status" value="2"/>
</dbReference>
<evidence type="ECO:0000256" key="1">
    <source>
        <dbReference type="ARBA" id="ARBA00010990"/>
    </source>
</evidence>
<feature type="compositionally biased region" description="Basic and acidic residues" evidence="3">
    <location>
        <begin position="312"/>
        <end position="322"/>
    </location>
</feature>
<dbReference type="Proteomes" id="UP001183809">
    <property type="component" value="Unassembled WGS sequence"/>
</dbReference>
<dbReference type="PANTHER" id="PTHR12215:SF10">
    <property type="entry name" value="L-AMINOADIPATE-SEMIALDEHYDE DEHYDROGENASE-PHOSPHOPANTETHEINYL TRANSFERASE"/>
    <property type="match status" value="1"/>
</dbReference>
<protein>
    <submittedName>
        <fullName evidence="5">Phosphopantetheinyl transferase-like protein</fullName>
    </submittedName>
</protein>
<evidence type="ECO:0000313" key="6">
    <source>
        <dbReference type="Proteomes" id="UP001183809"/>
    </source>
</evidence>
<dbReference type="InterPro" id="IPR050559">
    <property type="entry name" value="P-Pant_transferase_sf"/>
</dbReference>
<evidence type="ECO:0000313" key="5">
    <source>
        <dbReference type="EMBL" id="MDT0467445.1"/>
    </source>
</evidence>
<gene>
    <name evidence="5" type="ORF">RM764_31370</name>
</gene>
<dbReference type="Pfam" id="PF01648">
    <property type="entry name" value="ACPS"/>
    <property type="match status" value="1"/>
</dbReference>